<keyword evidence="3" id="KW-0378">Hydrolase</keyword>
<proteinExistence type="predicted"/>
<feature type="signal peptide" evidence="1">
    <location>
        <begin position="1"/>
        <end position="18"/>
    </location>
</feature>
<keyword evidence="4" id="KW-1185">Reference proteome</keyword>
<dbReference type="PANTHER" id="PTHR24094:SF15">
    <property type="entry name" value="AMP-DEPENDENT SYNTHETASE_LIGASE DOMAIN-CONTAINING PROTEIN-RELATED"/>
    <property type="match status" value="1"/>
</dbReference>
<dbReference type="PANTHER" id="PTHR24094">
    <property type="entry name" value="SECRETED PROTEIN"/>
    <property type="match status" value="1"/>
</dbReference>
<organism evidence="3 4">
    <name type="scientific">Streptodolium elevatio</name>
    <dbReference type="NCBI Taxonomy" id="3157996"/>
    <lineage>
        <taxon>Bacteria</taxon>
        <taxon>Bacillati</taxon>
        <taxon>Actinomycetota</taxon>
        <taxon>Actinomycetes</taxon>
        <taxon>Kitasatosporales</taxon>
        <taxon>Streptomycetaceae</taxon>
        <taxon>Streptodolium</taxon>
    </lineage>
</organism>
<feature type="domain" description="GmrSD restriction endonucleases C-terminal" evidence="2">
    <location>
        <begin position="105"/>
        <end position="202"/>
    </location>
</feature>
<sequence>MAAAAALLVGATAVPAAATPTERHAAGEQFSFRLHEAVRALPLAQESRDGYVRTKFKHWVDADKDGCDARREVLIAEAVEPVEVGARCALTGGRWWSRYDDRFLDQATQLDVDHMVPLAEAWDSGASGWSAAERQAYANDLDDERLLIAVSAASNRSKADKDPAEWMPPYAEYACEYTGNWIAMKIRWGLSVDQVEYDALAAQAASCPDVEITGARAR</sequence>
<dbReference type="RefSeq" id="WP_358362236.1">
    <property type="nucleotide sequence ID" value="NZ_JBEZFP010000132.1"/>
</dbReference>
<feature type="chain" id="PRO_5046789683" evidence="1">
    <location>
        <begin position="19"/>
        <end position="218"/>
    </location>
</feature>
<evidence type="ECO:0000259" key="2">
    <source>
        <dbReference type="Pfam" id="PF07510"/>
    </source>
</evidence>
<accession>A0ABV3DS99</accession>
<comment type="caution">
    <text evidence="3">The sequence shown here is derived from an EMBL/GenBank/DDBJ whole genome shotgun (WGS) entry which is preliminary data.</text>
</comment>
<name>A0ABV3DS99_9ACTN</name>
<dbReference type="Proteomes" id="UP001551482">
    <property type="component" value="Unassembled WGS sequence"/>
</dbReference>
<dbReference type="Pfam" id="PF07510">
    <property type="entry name" value="GmrSD_C"/>
    <property type="match status" value="1"/>
</dbReference>
<dbReference type="EMBL" id="JBEZFP010000132">
    <property type="protein sequence ID" value="MEU8138630.1"/>
    <property type="molecule type" value="Genomic_DNA"/>
</dbReference>
<reference evidence="3 4" key="1">
    <citation type="submission" date="2024-06" db="EMBL/GenBank/DDBJ databases">
        <title>The Natural Products Discovery Center: Release of the First 8490 Sequenced Strains for Exploring Actinobacteria Biosynthetic Diversity.</title>
        <authorList>
            <person name="Kalkreuter E."/>
            <person name="Kautsar S.A."/>
            <person name="Yang D."/>
            <person name="Bader C.D."/>
            <person name="Teijaro C.N."/>
            <person name="Fluegel L."/>
            <person name="Davis C.M."/>
            <person name="Simpson J.R."/>
            <person name="Lauterbach L."/>
            <person name="Steele A.D."/>
            <person name="Gui C."/>
            <person name="Meng S."/>
            <person name="Li G."/>
            <person name="Viehrig K."/>
            <person name="Ye F."/>
            <person name="Su P."/>
            <person name="Kiefer A.F."/>
            <person name="Nichols A."/>
            <person name="Cepeda A.J."/>
            <person name="Yan W."/>
            <person name="Fan B."/>
            <person name="Jiang Y."/>
            <person name="Adhikari A."/>
            <person name="Zheng C.-J."/>
            <person name="Schuster L."/>
            <person name="Cowan T.M."/>
            <person name="Smanski M.J."/>
            <person name="Chevrette M.G."/>
            <person name="De Carvalho L.P.S."/>
            <person name="Shen B."/>
        </authorList>
    </citation>
    <scope>NUCLEOTIDE SEQUENCE [LARGE SCALE GENOMIC DNA]</scope>
    <source>
        <strain evidence="3 4">NPDC048946</strain>
    </source>
</reference>
<keyword evidence="3" id="KW-0540">Nuclease</keyword>
<evidence type="ECO:0000313" key="4">
    <source>
        <dbReference type="Proteomes" id="UP001551482"/>
    </source>
</evidence>
<gene>
    <name evidence="3" type="ORF">AB0C36_34675</name>
</gene>
<dbReference type="GO" id="GO:0004519">
    <property type="term" value="F:endonuclease activity"/>
    <property type="evidence" value="ECO:0007669"/>
    <property type="project" value="UniProtKB-KW"/>
</dbReference>
<dbReference type="InterPro" id="IPR011089">
    <property type="entry name" value="GmrSD_C"/>
</dbReference>
<evidence type="ECO:0000313" key="3">
    <source>
        <dbReference type="EMBL" id="MEU8138630.1"/>
    </source>
</evidence>
<protein>
    <submittedName>
        <fullName evidence="3">HNH endonuclease family protein</fullName>
    </submittedName>
</protein>
<keyword evidence="1" id="KW-0732">Signal</keyword>
<keyword evidence="3" id="KW-0255">Endonuclease</keyword>
<evidence type="ECO:0000256" key="1">
    <source>
        <dbReference type="SAM" id="SignalP"/>
    </source>
</evidence>